<dbReference type="EMBL" id="FAOZ01000038">
    <property type="protein sequence ID" value="CUU60320.1"/>
    <property type="molecule type" value="Genomic_DNA"/>
</dbReference>
<dbReference type="AlphaFoldDB" id="A0A0S4QXE2"/>
<dbReference type="Gene3D" id="2.20.25.10">
    <property type="match status" value="1"/>
</dbReference>
<dbReference type="Gene3D" id="3.90.380.10">
    <property type="entry name" value="Naphthalene 1,2-dioxygenase Alpha Subunit, Chain A, domain 1"/>
    <property type="match status" value="1"/>
</dbReference>
<proteinExistence type="predicted"/>
<dbReference type="GO" id="GO:0004497">
    <property type="term" value="F:monooxygenase activity"/>
    <property type="evidence" value="ECO:0007669"/>
    <property type="project" value="UniProtKB-ARBA"/>
</dbReference>
<name>A0A0S4QXE2_9ACTN</name>
<dbReference type="GO" id="GO:0051537">
    <property type="term" value="F:2 iron, 2 sulfur cluster binding"/>
    <property type="evidence" value="ECO:0007669"/>
    <property type="project" value="UniProtKB-KW"/>
</dbReference>
<dbReference type="Pfam" id="PF11723">
    <property type="entry name" value="Aromatic_hydrox"/>
    <property type="match status" value="1"/>
</dbReference>
<dbReference type="InterPro" id="IPR017941">
    <property type="entry name" value="Rieske_2Fe-2S"/>
</dbReference>
<dbReference type="Pfam" id="PF00355">
    <property type="entry name" value="Rieske"/>
    <property type="match status" value="1"/>
</dbReference>
<keyword evidence="2" id="KW-0479">Metal-binding</keyword>
<evidence type="ECO:0000256" key="2">
    <source>
        <dbReference type="ARBA" id="ARBA00022723"/>
    </source>
</evidence>
<keyword evidence="3" id="KW-0560">Oxidoreductase</keyword>
<keyword evidence="4" id="KW-0408">Iron</keyword>
<evidence type="ECO:0000256" key="5">
    <source>
        <dbReference type="ARBA" id="ARBA00023014"/>
    </source>
</evidence>
<evidence type="ECO:0000259" key="7">
    <source>
        <dbReference type="PROSITE" id="PS51296"/>
    </source>
</evidence>
<dbReference type="GO" id="GO:0046872">
    <property type="term" value="F:metal ion binding"/>
    <property type="evidence" value="ECO:0007669"/>
    <property type="project" value="UniProtKB-KW"/>
</dbReference>
<dbReference type="InterPro" id="IPR036922">
    <property type="entry name" value="Rieske_2Fe-2S_sf"/>
</dbReference>
<dbReference type="GO" id="GO:0016705">
    <property type="term" value="F:oxidoreductase activity, acting on paired donors, with incorporation or reduction of molecular oxygen"/>
    <property type="evidence" value="ECO:0007669"/>
    <property type="project" value="UniProtKB-ARBA"/>
</dbReference>
<protein>
    <submittedName>
        <fullName evidence="8">Carbazole 1,9a-dioxygenase, terminal dioxygenase component</fullName>
    </submittedName>
</protein>
<dbReference type="SUPFAM" id="SSF50022">
    <property type="entry name" value="ISP domain"/>
    <property type="match status" value="1"/>
</dbReference>
<sequence>MSISVPEQASASEPTQTQAQARHTEPTAAGMAMANELAEQTRDQVDRVEAPPRRARPWQRYLEANLGLREYWYPAALSDALPEGGTHAVTMLGEEILLVRKNGKLYAVEDRCAHRGTRFSERPLVLSEDTITCWYHTWTFDMENGDLRCILNEPESALVGRTGVRAYPIVEAKGLLFVYIGDEEPPPLEADVPGSFLAADTVMHYAQPDIIRANWRLALENSFDPGHHFIHNWSPYVIESGFPMTFGYVAKKGEEAGETTYVVDAPGPKGFSRCTATAELIFSAVIPGKDGRPDTTYTAPAAVGKSREELISSFLAMPPIEVGIWLPSCNETVNFPSDMITFDWLVPIDENHTRSFMFGAKPCATEEEAEAWRGETGHTEWYVPTVEKFLIDDNKARESMQTFYEKENGWDRERLYRPDLEITMFRKFFSEHARDIQTPDKLIKPRSRRNPTRGRS</sequence>
<reference evidence="9" key="1">
    <citation type="submission" date="2015-11" db="EMBL/GenBank/DDBJ databases">
        <authorList>
            <person name="Varghese N."/>
        </authorList>
    </citation>
    <scope>NUCLEOTIDE SEQUENCE [LARGE SCALE GENOMIC DNA]</scope>
    <source>
        <strain evidence="9">DSM 45899</strain>
    </source>
</reference>
<dbReference type="RefSeq" id="WP_091285058.1">
    <property type="nucleotide sequence ID" value="NZ_FAOZ01000038.1"/>
</dbReference>
<dbReference type="InterPro" id="IPR050584">
    <property type="entry name" value="Cholesterol_7-desaturase"/>
</dbReference>
<feature type="compositionally biased region" description="Basic and acidic residues" evidence="6">
    <location>
        <begin position="39"/>
        <end position="51"/>
    </location>
</feature>
<dbReference type="SUPFAM" id="SSF55961">
    <property type="entry name" value="Bet v1-like"/>
    <property type="match status" value="1"/>
</dbReference>
<keyword evidence="9" id="KW-1185">Reference proteome</keyword>
<dbReference type="GO" id="GO:0051213">
    <property type="term" value="F:dioxygenase activity"/>
    <property type="evidence" value="ECO:0007669"/>
    <property type="project" value="UniProtKB-KW"/>
</dbReference>
<evidence type="ECO:0000313" key="8">
    <source>
        <dbReference type="EMBL" id="CUU60320.1"/>
    </source>
</evidence>
<accession>A0A0S4QXE2</accession>
<dbReference type="Proteomes" id="UP000198802">
    <property type="component" value="Unassembled WGS sequence"/>
</dbReference>
<feature type="region of interest" description="Disordered" evidence="6">
    <location>
        <begin position="1"/>
        <end position="51"/>
    </location>
</feature>
<feature type="compositionally biased region" description="Polar residues" evidence="6">
    <location>
        <begin position="1"/>
        <end position="21"/>
    </location>
</feature>
<keyword evidence="5" id="KW-0411">Iron-sulfur</keyword>
<dbReference type="InterPro" id="IPR021028">
    <property type="entry name" value="Homotrim_ring_OHase_catalytic"/>
</dbReference>
<evidence type="ECO:0000256" key="6">
    <source>
        <dbReference type="SAM" id="MobiDB-lite"/>
    </source>
</evidence>
<dbReference type="PANTHER" id="PTHR21266">
    <property type="entry name" value="IRON-SULFUR DOMAIN CONTAINING PROTEIN"/>
    <property type="match status" value="1"/>
</dbReference>
<gene>
    <name evidence="8" type="ORF">Ga0074812_13835</name>
</gene>
<organism evidence="8 9">
    <name type="scientific">Parafrankia irregularis</name>
    <dbReference type="NCBI Taxonomy" id="795642"/>
    <lineage>
        <taxon>Bacteria</taxon>
        <taxon>Bacillati</taxon>
        <taxon>Actinomycetota</taxon>
        <taxon>Actinomycetes</taxon>
        <taxon>Frankiales</taxon>
        <taxon>Frankiaceae</taxon>
        <taxon>Parafrankia</taxon>
    </lineage>
</organism>
<evidence type="ECO:0000256" key="1">
    <source>
        <dbReference type="ARBA" id="ARBA00022714"/>
    </source>
</evidence>
<keyword evidence="8" id="KW-0223">Dioxygenase</keyword>
<evidence type="ECO:0000313" key="9">
    <source>
        <dbReference type="Proteomes" id="UP000198802"/>
    </source>
</evidence>
<feature type="domain" description="Rieske" evidence="7">
    <location>
        <begin position="72"/>
        <end position="178"/>
    </location>
</feature>
<evidence type="ECO:0000256" key="3">
    <source>
        <dbReference type="ARBA" id="ARBA00023002"/>
    </source>
</evidence>
<dbReference type="PANTHER" id="PTHR21266:SF59">
    <property type="entry name" value="BLR4922 PROTEIN"/>
    <property type="match status" value="1"/>
</dbReference>
<dbReference type="PROSITE" id="PS51296">
    <property type="entry name" value="RIESKE"/>
    <property type="match status" value="1"/>
</dbReference>
<evidence type="ECO:0000256" key="4">
    <source>
        <dbReference type="ARBA" id="ARBA00023004"/>
    </source>
</evidence>
<dbReference type="Gene3D" id="2.20.25.680">
    <property type="match status" value="1"/>
</dbReference>
<keyword evidence="1" id="KW-0001">2Fe-2S</keyword>